<evidence type="ECO:0000256" key="8">
    <source>
        <dbReference type="ARBA" id="ARBA00022833"/>
    </source>
</evidence>
<dbReference type="InterPro" id="IPR001870">
    <property type="entry name" value="B30.2/SPRY"/>
</dbReference>
<dbReference type="InterPro" id="IPR013320">
    <property type="entry name" value="ConA-like_dom_sf"/>
</dbReference>
<evidence type="ECO:0000256" key="7">
    <source>
        <dbReference type="ARBA" id="ARBA00022771"/>
    </source>
</evidence>
<dbReference type="InterPro" id="IPR043136">
    <property type="entry name" value="B30.2/SPRY_sf"/>
</dbReference>
<dbReference type="InterPro" id="IPR003877">
    <property type="entry name" value="SPRY_dom"/>
</dbReference>
<keyword evidence="3" id="KW-0433">Leucine-rich repeat</keyword>
<sequence length="1608" mass="181430">MYFHCFSCFYQHVCYWWRRNGPTDLIGHRHQKMDFPQEGEDAVGGNQTGRAACAVSSQMSLKKAEPLTDGHQGVSKGQITHCPKPQTHRPVSPVPSCVSMKSDRSMDQPPKLSSGPPQSYPKPQTHRPVSPVPSCVSMKSDWSMGNPLNFSSGPPQSDPKPQSQRPASPVPSCVSMKSDWSMGNPLNFSSGPPQSDPKPQTHRPVSPVPSCVSMKSDWSMGNPLNFSSGPPQSDPKPQSQRPASPVPSCVSMKSDWSMGNPLNFSSGPPQSDPNVLRKVLTQYQFRCGVCEQLLKDPVITSCGHSFCRQCISRYWSQSGPSGDYSCPQCRKRPRTQLITNPSITMAQPHLYPSTVMAQPSAYQHSEMALHLNTSANMAQIPPYPHTDTGHRPQYSNSAMGQHNHPHIQHPLYPHIHTAQISPLSPLDEHTVMGDSTHLQIEHAPVKRAKLTDVHVRKKVLMTHKASMKRRFESICEGIIRSGTQTLLNKIYTELYITEGESEEVNNEHEVWQVESASRPQTTEDTAINCNDIFKPLPGQERHIRTVMTKGIAGIGKTISVQKFILDWAEERANQDVDFMFVLPFRELNLVKHDQYSLHKLLLDFHPELKELQDDEYKDCHIVFIFDGLDESRLALNFQGNKKLSDVTQTSSVDVLMTSLIHGILLPSALIWITSRPAAASQIPSQCISQVTEVRGFNDPQKEEYFRKRISDQNQANRIISHIKATRSLHIMCHMPVFCWISATVLQQILELDDGKEAPKTLTEMFIHFLLIQITRKNQKYQEESETDRQKLLESHKGVILKLAELAFKHLENGNLMFYEEDLRECGIDVSEASVYSGVCTEIFREECVFHHKKVYCFVHLSIQEFLAALHVFVSFLNITSYFDLFELLMRAMDKALDSKNGHLDLFLRFLVGISVESNQVILNGLLTNKHSSSETIKKTCQYIKELKRKNPSPERYINLIHCLFEMNDHSLHEEVKKYLTSPDGFSGELPPAHCSALAHMLLMSEEVLDELDLSKYKTSEEGRYRLVSVVRYCQKALLADCKLTEKSCEIVASVLQSANSPLRELDLSQNDLQISGEKLVSALQSPNCKLETLRLAGCNLTEKSCEIVASALQSENCPLRELDLSQNDLQMIGEKLDSALQSPNCKLEKLRLVGCKLRGRFLALAHQGANSHLRELDMSDSELQDCGGKLLQQPLNQDCKVRLTGCRLKYSSCEVVVSVLQSYISQLSELDMSSRDLQTSEEKLLSGLRNPDCQLEKLRFVGCKLRGRFLALTLQWANSHLRELDISDSELQDCGEELLHQSLNQDCKVRLISCRLKHSSSEVVVSVLQSYISQLSELDMSGCDLQTSEEKLFSGLRNPNCQLEKLRLAGCKLTEESCEIVASAVQHLVSLTEMDLSDNYMNITGIHLSSALKDDINCKLQTLRHARGELRKYACELTLDPNTAQRYLYFSEGNRKVTRVSEKQPYPDHPERFDYFYPQVLCIEGLSERCYWEAEWSGDAAIAVAYKGTKRKGEKEETVFGCNAKSWRLECSSNSYSAWHNNKETAIPVPSSSRVGVYLDWPAGTLSFYSVSSNTLTHLHTFHSTFTEPLYPGFRVWPDSLVFLCQIT</sequence>
<dbReference type="Gene3D" id="2.60.120.920">
    <property type="match status" value="1"/>
</dbReference>
<dbReference type="InterPro" id="IPR006574">
    <property type="entry name" value="PRY"/>
</dbReference>
<dbReference type="Pfam" id="PF17779">
    <property type="entry name" value="WHD_NOD2"/>
    <property type="match status" value="1"/>
</dbReference>
<dbReference type="GO" id="GO:0005737">
    <property type="term" value="C:cytoplasm"/>
    <property type="evidence" value="ECO:0007669"/>
    <property type="project" value="UniProtKB-SubCell"/>
</dbReference>
<proteinExistence type="predicted"/>
<dbReference type="SMART" id="SM01288">
    <property type="entry name" value="FISNA"/>
    <property type="match status" value="1"/>
</dbReference>
<dbReference type="SMART" id="SM00368">
    <property type="entry name" value="LRR_RI"/>
    <property type="match status" value="8"/>
</dbReference>
<dbReference type="InterPro" id="IPR051261">
    <property type="entry name" value="NLR"/>
</dbReference>
<evidence type="ECO:0000313" key="15">
    <source>
        <dbReference type="EMBL" id="KAG5278264.1"/>
    </source>
</evidence>
<reference evidence="15" key="1">
    <citation type="submission" date="2020-10" db="EMBL/GenBank/DDBJ databases">
        <title>Chromosome-scale genome assembly of the Allis shad, Alosa alosa.</title>
        <authorList>
            <person name="Margot Z."/>
            <person name="Christophe K."/>
            <person name="Cabau C."/>
            <person name="Louis A."/>
            <person name="Berthelot C."/>
            <person name="Parey E."/>
            <person name="Roest Crollius H."/>
            <person name="Montfort J."/>
            <person name="Robinson-Rechavi M."/>
            <person name="Bucao C."/>
            <person name="Bouchez O."/>
            <person name="Gislard M."/>
            <person name="Lluch J."/>
            <person name="Milhes M."/>
            <person name="Lampietro C."/>
            <person name="Lopez Roques C."/>
            <person name="Donnadieu C."/>
            <person name="Braasch I."/>
            <person name="Desvignes T."/>
            <person name="Postlethwait J."/>
            <person name="Bobe J."/>
            <person name="Guiguen Y."/>
        </authorList>
    </citation>
    <scope>NUCLEOTIDE SEQUENCE</scope>
    <source>
        <strain evidence="15">M-15738</strain>
        <tissue evidence="15">Blood</tissue>
    </source>
</reference>
<dbReference type="Gene3D" id="3.80.10.10">
    <property type="entry name" value="Ribonuclease Inhibitor"/>
    <property type="match status" value="2"/>
</dbReference>
<keyword evidence="9" id="KW-0067">ATP-binding</keyword>
<keyword evidence="8" id="KW-0862">Zinc</keyword>
<feature type="compositionally biased region" description="Polar residues" evidence="11">
    <location>
        <begin position="146"/>
        <end position="166"/>
    </location>
</feature>
<evidence type="ECO:0000313" key="16">
    <source>
        <dbReference type="Proteomes" id="UP000823561"/>
    </source>
</evidence>
<dbReference type="SMART" id="SM00449">
    <property type="entry name" value="SPRY"/>
    <property type="match status" value="1"/>
</dbReference>
<evidence type="ECO:0000256" key="10">
    <source>
        <dbReference type="PROSITE-ProRule" id="PRU00175"/>
    </source>
</evidence>
<feature type="domain" description="RING-type" evidence="12">
    <location>
        <begin position="287"/>
        <end position="330"/>
    </location>
</feature>
<dbReference type="SUPFAM" id="SSF52047">
    <property type="entry name" value="RNI-like"/>
    <property type="match status" value="2"/>
</dbReference>
<dbReference type="CDD" id="cd16040">
    <property type="entry name" value="SPRY_PRY_SNTX"/>
    <property type="match status" value="1"/>
</dbReference>
<gene>
    <name evidence="15" type="ORF">AALO_G00097040</name>
</gene>
<evidence type="ECO:0000256" key="4">
    <source>
        <dbReference type="ARBA" id="ARBA00022723"/>
    </source>
</evidence>
<dbReference type="PRINTS" id="PR01407">
    <property type="entry name" value="BUTYPHLNCDUF"/>
</dbReference>
<comment type="subcellular location">
    <subcellularLocation>
        <location evidence="1">Cytoplasm</location>
    </subcellularLocation>
</comment>
<keyword evidence="5" id="KW-0677">Repeat</keyword>
<protein>
    <recommendedName>
        <fullName evidence="17">NACHT, LRR and PYD domains-containing protein 12-like</fullName>
    </recommendedName>
</protein>
<evidence type="ECO:0000259" key="13">
    <source>
        <dbReference type="PROSITE" id="PS50188"/>
    </source>
</evidence>
<evidence type="ECO:0000256" key="6">
    <source>
        <dbReference type="ARBA" id="ARBA00022741"/>
    </source>
</evidence>
<keyword evidence="4" id="KW-0479">Metal-binding</keyword>
<feature type="compositionally biased region" description="Polar residues" evidence="11">
    <location>
        <begin position="222"/>
        <end position="242"/>
    </location>
</feature>
<dbReference type="Pfam" id="PF17776">
    <property type="entry name" value="NLRC4_HD2"/>
    <property type="match status" value="1"/>
</dbReference>
<dbReference type="PROSITE" id="PS00518">
    <property type="entry name" value="ZF_RING_1"/>
    <property type="match status" value="1"/>
</dbReference>
<dbReference type="FunFam" id="3.40.50.300:FF:000210">
    <property type="entry name" value="Si:dkey-16p6.1"/>
    <property type="match status" value="1"/>
</dbReference>
<dbReference type="EMBL" id="JADWDJ010000007">
    <property type="protein sequence ID" value="KAG5278264.1"/>
    <property type="molecule type" value="Genomic_DNA"/>
</dbReference>
<dbReference type="PROSITE" id="PS50089">
    <property type="entry name" value="ZF_RING_2"/>
    <property type="match status" value="1"/>
</dbReference>
<keyword evidence="6" id="KW-0547">Nucleotide-binding</keyword>
<dbReference type="Gene3D" id="3.40.50.300">
    <property type="entry name" value="P-loop containing nucleotide triphosphate hydrolases"/>
    <property type="match status" value="1"/>
</dbReference>
<dbReference type="FunFam" id="2.60.120.920:FF:000037">
    <property type="entry name" value="Si:dkey-191j3.2"/>
    <property type="match status" value="1"/>
</dbReference>
<dbReference type="InterPro" id="IPR027417">
    <property type="entry name" value="P-loop_NTPase"/>
</dbReference>
<keyword evidence="7 10" id="KW-0863">Zinc-finger</keyword>
<comment type="caution">
    <text evidence="15">The sequence shown here is derived from an EMBL/GenBank/DDBJ whole genome shotgun (WGS) entry which is preliminary data.</text>
</comment>
<dbReference type="InterPro" id="IPR013083">
    <property type="entry name" value="Znf_RING/FYVE/PHD"/>
</dbReference>
<dbReference type="Pfam" id="PF15227">
    <property type="entry name" value="zf-C3HC4_4"/>
    <property type="match status" value="1"/>
</dbReference>
<dbReference type="SUPFAM" id="SSF57850">
    <property type="entry name" value="RING/U-box"/>
    <property type="match status" value="1"/>
</dbReference>
<evidence type="ECO:0000256" key="2">
    <source>
        <dbReference type="ARBA" id="ARBA00022490"/>
    </source>
</evidence>
<dbReference type="InterPro" id="IPR003879">
    <property type="entry name" value="Butyrophylin_SPRY"/>
</dbReference>
<dbReference type="GO" id="GO:0005524">
    <property type="term" value="F:ATP binding"/>
    <property type="evidence" value="ECO:0007669"/>
    <property type="project" value="UniProtKB-KW"/>
</dbReference>
<dbReference type="Pfam" id="PF13765">
    <property type="entry name" value="PRY"/>
    <property type="match status" value="1"/>
</dbReference>
<accession>A0AAV6GTZ7</accession>
<evidence type="ECO:0000259" key="14">
    <source>
        <dbReference type="PROSITE" id="PS50837"/>
    </source>
</evidence>
<dbReference type="PROSITE" id="PS50188">
    <property type="entry name" value="B302_SPRY"/>
    <property type="match status" value="1"/>
</dbReference>
<evidence type="ECO:0000256" key="3">
    <source>
        <dbReference type="ARBA" id="ARBA00022614"/>
    </source>
</evidence>
<feature type="domain" description="NACHT" evidence="14">
    <location>
        <begin position="544"/>
        <end position="678"/>
    </location>
</feature>
<evidence type="ECO:0000256" key="1">
    <source>
        <dbReference type="ARBA" id="ARBA00004496"/>
    </source>
</evidence>
<dbReference type="InterPro" id="IPR001611">
    <property type="entry name" value="Leu-rich_rpt"/>
</dbReference>
<dbReference type="InterPro" id="IPR007111">
    <property type="entry name" value="NACHT_NTPase"/>
</dbReference>
<dbReference type="Pfam" id="PF00622">
    <property type="entry name" value="SPRY"/>
    <property type="match status" value="1"/>
</dbReference>
<feature type="domain" description="B30.2/SPRY" evidence="13">
    <location>
        <begin position="1417"/>
        <end position="1608"/>
    </location>
</feature>
<dbReference type="Proteomes" id="UP000823561">
    <property type="component" value="Chromosome 7"/>
</dbReference>
<evidence type="ECO:0000256" key="9">
    <source>
        <dbReference type="ARBA" id="ARBA00022840"/>
    </source>
</evidence>
<dbReference type="Pfam" id="PF14484">
    <property type="entry name" value="FISNA"/>
    <property type="match status" value="1"/>
</dbReference>
<dbReference type="Pfam" id="PF05729">
    <property type="entry name" value="NACHT"/>
    <property type="match status" value="1"/>
</dbReference>
<keyword evidence="16" id="KW-1185">Reference proteome</keyword>
<dbReference type="InterPro" id="IPR032675">
    <property type="entry name" value="LRR_dom_sf"/>
</dbReference>
<dbReference type="InterPro" id="IPR017907">
    <property type="entry name" value="Znf_RING_CS"/>
</dbReference>
<feature type="region of interest" description="Disordered" evidence="11">
    <location>
        <begin position="37"/>
        <end position="252"/>
    </location>
</feature>
<dbReference type="InterPro" id="IPR041267">
    <property type="entry name" value="NLRP_HD2"/>
</dbReference>
<dbReference type="Gene3D" id="3.30.40.10">
    <property type="entry name" value="Zinc/RING finger domain, C3HC4 (zinc finger)"/>
    <property type="match status" value="1"/>
</dbReference>
<dbReference type="InterPro" id="IPR041075">
    <property type="entry name" value="NOD1/2_WH"/>
</dbReference>
<dbReference type="PROSITE" id="PS50837">
    <property type="entry name" value="NACHT"/>
    <property type="match status" value="1"/>
</dbReference>
<name>A0AAV6GTZ7_9TELE</name>
<evidence type="ECO:0000256" key="5">
    <source>
        <dbReference type="ARBA" id="ARBA00022737"/>
    </source>
</evidence>
<organism evidence="15 16">
    <name type="scientific">Alosa alosa</name>
    <name type="common">allis shad</name>
    <dbReference type="NCBI Taxonomy" id="278164"/>
    <lineage>
        <taxon>Eukaryota</taxon>
        <taxon>Metazoa</taxon>
        <taxon>Chordata</taxon>
        <taxon>Craniata</taxon>
        <taxon>Vertebrata</taxon>
        <taxon>Euteleostomi</taxon>
        <taxon>Actinopterygii</taxon>
        <taxon>Neopterygii</taxon>
        <taxon>Teleostei</taxon>
        <taxon>Clupei</taxon>
        <taxon>Clupeiformes</taxon>
        <taxon>Clupeoidei</taxon>
        <taxon>Clupeidae</taxon>
        <taxon>Alosa</taxon>
    </lineage>
</organism>
<dbReference type="SUPFAM" id="SSF49899">
    <property type="entry name" value="Concanavalin A-like lectins/glucanases"/>
    <property type="match status" value="1"/>
</dbReference>
<dbReference type="InterPro" id="IPR029495">
    <property type="entry name" value="NACHT-assoc"/>
</dbReference>
<dbReference type="Pfam" id="PF13516">
    <property type="entry name" value="LRR_6"/>
    <property type="match status" value="2"/>
</dbReference>
<dbReference type="SMART" id="SM00184">
    <property type="entry name" value="RING"/>
    <property type="match status" value="1"/>
</dbReference>
<dbReference type="InterPro" id="IPR001841">
    <property type="entry name" value="Znf_RING"/>
</dbReference>
<feature type="compositionally biased region" description="Polar residues" evidence="11">
    <location>
        <begin position="184"/>
        <end position="193"/>
    </location>
</feature>
<dbReference type="PANTHER" id="PTHR24106">
    <property type="entry name" value="NACHT, LRR AND CARD DOMAINS-CONTAINING"/>
    <property type="match status" value="1"/>
</dbReference>
<evidence type="ECO:0000259" key="12">
    <source>
        <dbReference type="PROSITE" id="PS50089"/>
    </source>
</evidence>
<dbReference type="GO" id="GO:0008270">
    <property type="term" value="F:zinc ion binding"/>
    <property type="evidence" value="ECO:0007669"/>
    <property type="project" value="UniProtKB-KW"/>
</dbReference>
<evidence type="ECO:0000256" key="11">
    <source>
        <dbReference type="SAM" id="MobiDB-lite"/>
    </source>
</evidence>
<keyword evidence="2" id="KW-0963">Cytoplasm</keyword>
<dbReference type="SMART" id="SM00589">
    <property type="entry name" value="PRY"/>
    <property type="match status" value="1"/>
</dbReference>
<evidence type="ECO:0008006" key="17">
    <source>
        <dbReference type="Google" id="ProtNLM"/>
    </source>
</evidence>